<dbReference type="InterPro" id="IPR029063">
    <property type="entry name" value="SAM-dependent_MTases_sf"/>
</dbReference>
<dbReference type="Pfam" id="PF13649">
    <property type="entry name" value="Methyltransf_25"/>
    <property type="match status" value="1"/>
</dbReference>
<proteinExistence type="predicted"/>
<dbReference type="CDD" id="cd02440">
    <property type="entry name" value="AdoMet_MTases"/>
    <property type="match status" value="1"/>
</dbReference>
<dbReference type="AlphaFoldDB" id="A0A7W7VEF9"/>
<feature type="domain" description="Methyltransferase" evidence="1">
    <location>
        <begin position="41"/>
        <end position="127"/>
    </location>
</feature>
<dbReference type="InterPro" id="IPR041698">
    <property type="entry name" value="Methyltransf_25"/>
</dbReference>
<sequence>MDADILEYYDRGGEDTRLVDSVELLRTKALLQRYLPKNATVLDVGGASGVYATWLAEEGHDVRLVDPVPRHVATARAKGIDAVEGDARALAEPDASRDAVLLLGPLYHLLDRADRVRALAEAGRVSKGLVVAAAISRWSPMFEGMLRGLVDVPGFTPMLREDLTSGTRRGTQHHPFGFTTCYFHRPEELESEVVDAGLTLVDLLPVEGMAEWIPDVADRLADPDKRALLLELLERTEREPALVGATAHLLAIARR</sequence>
<comment type="caution">
    <text evidence="2">The sequence shown here is derived from an EMBL/GenBank/DDBJ whole genome shotgun (WGS) entry which is preliminary data.</text>
</comment>
<dbReference type="SUPFAM" id="SSF53335">
    <property type="entry name" value="S-adenosyl-L-methionine-dependent methyltransferases"/>
    <property type="match status" value="1"/>
</dbReference>
<keyword evidence="3" id="KW-1185">Reference proteome</keyword>
<gene>
    <name evidence="2" type="ORF">FHR82_003417</name>
</gene>
<dbReference type="RefSeq" id="WP_184811302.1">
    <property type="nucleotide sequence ID" value="NZ_JACHJQ010000003.1"/>
</dbReference>
<organism evidence="2 3">
    <name type="scientific">Actinophytocola algeriensis</name>
    <dbReference type="NCBI Taxonomy" id="1768010"/>
    <lineage>
        <taxon>Bacteria</taxon>
        <taxon>Bacillati</taxon>
        <taxon>Actinomycetota</taxon>
        <taxon>Actinomycetes</taxon>
        <taxon>Pseudonocardiales</taxon>
        <taxon>Pseudonocardiaceae</taxon>
    </lineage>
</organism>
<dbReference type="Gene3D" id="3.40.50.150">
    <property type="entry name" value="Vaccinia Virus protein VP39"/>
    <property type="match status" value="1"/>
</dbReference>
<name>A0A7W7VEF9_9PSEU</name>
<accession>A0A7W7VEF9</accession>
<dbReference type="EMBL" id="JACHJQ010000003">
    <property type="protein sequence ID" value="MBB4907197.1"/>
    <property type="molecule type" value="Genomic_DNA"/>
</dbReference>
<evidence type="ECO:0000259" key="1">
    <source>
        <dbReference type="Pfam" id="PF13649"/>
    </source>
</evidence>
<evidence type="ECO:0000313" key="3">
    <source>
        <dbReference type="Proteomes" id="UP000520767"/>
    </source>
</evidence>
<protein>
    <recommendedName>
        <fullName evidence="1">Methyltransferase domain-containing protein</fullName>
    </recommendedName>
</protein>
<dbReference type="Proteomes" id="UP000520767">
    <property type="component" value="Unassembled WGS sequence"/>
</dbReference>
<evidence type="ECO:0000313" key="2">
    <source>
        <dbReference type="EMBL" id="MBB4907197.1"/>
    </source>
</evidence>
<reference evidence="2 3" key="1">
    <citation type="submission" date="2020-08" db="EMBL/GenBank/DDBJ databases">
        <title>Genomic Encyclopedia of Type Strains, Phase III (KMG-III): the genomes of soil and plant-associated and newly described type strains.</title>
        <authorList>
            <person name="Whitman W."/>
        </authorList>
    </citation>
    <scope>NUCLEOTIDE SEQUENCE [LARGE SCALE GENOMIC DNA]</scope>
    <source>
        <strain evidence="2 3">CECT 8960</strain>
    </source>
</reference>